<feature type="compositionally biased region" description="Basic and acidic residues" evidence="1">
    <location>
        <begin position="1"/>
        <end position="15"/>
    </location>
</feature>
<comment type="caution">
    <text evidence="2">The sequence shown here is derived from an EMBL/GenBank/DDBJ whole genome shotgun (WGS) entry which is preliminary data.</text>
</comment>
<keyword evidence="3" id="KW-1185">Reference proteome</keyword>
<dbReference type="AlphaFoldDB" id="A0AAW0Z4Y1"/>
<evidence type="ECO:0000313" key="2">
    <source>
        <dbReference type="EMBL" id="KAK8866007.1"/>
    </source>
</evidence>
<sequence>MSAPSTRDERFVARVEDEETSSEESHEFGQQSPNIAKHAKMMMSAVDTMHQSKYNPDDGRSWRPKDVKRHAKLTEQNAEEIKSIIRDMSNGIPRDVPETLLSQCNRALTLIRRKQRKAMKRQNLICQERRKVFEKVEEIVAHSFKPGKEFRSRAAGLEARKAQCLSRKEFIKKEADRAAAIENGQKGEDNIEQEEDTAQEDSMVKKMRGTRATTLRIGRDAKAMMFSPVMMIHVGSDFLLLEEMSYLRRR</sequence>
<dbReference type="RefSeq" id="XP_066805486.1">
    <property type="nucleotide sequence ID" value="XM_066944285.1"/>
</dbReference>
<reference evidence="2 3" key="1">
    <citation type="journal article" date="2024" name="bioRxiv">
        <title>Comparative genomics of Cryptococcus and Kwoniella reveals pathogenesis evolution and contrasting karyotype dynamics via intercentromeric recombination or chromosome fusion.</title>
        <authorList>
            <person name="Coelho M.A."/>
            <person name="David-Palma M."/>
            <person name="Shea T."/>
            <person name="Bowers K."/>
            <person name="McGinley-Smith S."/>
            <person name="Mohammad A.W."/>
            <person name="Gnirke A."/>
            <person name="Yurkov A.M."/>
            <person name="Nowrousian M."/>
            <person name="Sun S."/>
            <person name="Cuomo C.A."/>
            <person name="Heitman J."/>
        </authorList>
    </citation>
    <scope>NUCLEOTIDE SEQUENCE [LARGE SCALE GENOMIC DNA]</scope>
    <source>
        <strain evidence="2 3">CBS 13917</strain>
    </source>
</reference>
<evidence type="ECO:0000256" key="1">
    <source>
        <dbReference type="SAM" id="MobiDB-lite"/>
    </source>
</evidence>
<name>A0AAW0Z4Y1_9TREE</name>
<feature type="region of interest" description="Disordered" evidence="1">
    <location>
        <begin position="181"/>
        <end position="202"/>
    </location>
</feature>
<organism evidence="2 3">
    <name type="scientific">Kwoniella newhampshirensis</name>
    <dbReference type="NCBI Taxonomy" id="1651941"/>
    <lineage>
        <taxon>Eukaryota</taxon>
        <taxon>Fungi</taxon>
        <taxon>Dikarya</taxon>
        <taxon>Basidiomycota</taxon>
        <taxon>Agaricomycotina</taxon>
        <taxon>Tremellomycetes</taxon>
        <taxon>Tremellales</taxon>
        <taxon>Cryptococcaceae</taxon>
        <taxon>Kwoniella</taxon>
    </lineage>
</organism>
<gene>
    <name evidence="2" type="ORF">IAR55_001158</name>
</gene>
<evidence type="ECO:0000313" key="3">
    <source>
        <dbReference type="Proteomes" id="UP001388673"/>
    </source>
</evidence>
<feature type="region of interest" description="Disordered" evidence="1">
    <location>
        <begin position="1"/>
        <end position="38"/>
    </location>
</feature>
<dbReference type="KEGG" id="kne:92178417"/>
<feature type="compositionally biased region" description="Acidic residues" evidence="1">
    <location>
        <begin position="190"/>
        <end position="199"/>
    </location>
</feature>
<dbReference type="Proteomes" id="UP001388673">
    <property type="component" value="Unassembled WGS sequence"/>
</dbReference>
<protein>
    <submittedName>
        <fullName evidence="2">Uncharacterized protein</fullName>
    </submittedName>
</protein>
<proteinExistence type="predicted"/>
<dbReference type="EMBL" id="JBCAWK010000002">
    <property type="protein sequence ID" value="KAK8866007.1"/>
    <property type="molecule type" value="Genomic_DNA"/>
</dbReference>
<accession>A0AAW0Z4Y1</accession>
<dbReference type="GeneID" id="92178417"/>